<reference evidence="1" key="2">
    <citation type="submission" date="2021-04" db="EMBL/GenBank/DDBJ databases">
        <authorList>
            <person name="Gilroy R."/>
        </authorList>
    </citation>
    <scope>NUCLEOTIDE SEQUENCE</scope>
    <source>
        <strain evidence="1">CHK196-3914</strain>
    </source>
</reference>
<sequence length="61" mass="7120">MESIKEAITMTKLGQMIRDDAIEAGEQRASDNTEVNLYLRRRPLMICALLLFYSINEWLMI</sequence>
<organism evidence="1 2">
    <name type="scientific">Candidatus Mediterraneibacter stercoravium</name>
    <dbReference type="NCBI Taxonomy" id="2838685"/>
    <lineage>
        <taxon>Bacteria</taxon>
        <taxon>Bacillati</taxon>
        <taxon>Bacillota</taxon>
        <taxon>Clostridia</taxon>
        <taxon>Lachnospirales</taxon>
        <taxon>Lachnospiraceae</taxon>
        <taxon>Mediterraneibacter</taxon>
    </lineage>
</organism>
<comment type="caution">
    <text evidence="1">The sequence shown here is derived from an EMBL/GenBank/DDBJ whole genome shotgun (WGS) entry which is preliminary data.</text>
</comment>
<reference evidence="1" key="1">
    <citation type="journal article" date="2021" name="PeerJ">
        <title>Extensive microbial diversity within the chicken gut microbiome revealed by metagenomics and culture.</title>
        <authorList>
            <person name="Gilroy R."/>
            <person name="Ravi A."/>
            <person name="Getino M."/>
            <person name="Pursley I."/>
            <person name="Horton D.L."/>
            <person name="Alikhan N.F."/>
            <person name="Baker D."/>
            <person name="Gharbi K."/>
            <person name="Hall N."/>
            <person name="Watson M."/>
            <person name="Adriaenssens E.M."/>
            <person name="Foster-Nyarko E."/>
            <person name="Jarju S."/>
            <person name="Secka A."/>
            <person name="Antonio M."/>
            <person name="Oren A."/>
            <person name="Chaudhuri R.R."/>
            <person name="La Ragione R."/>
            <person name="Hildebrand F."/>
            <person name="Pallen M.J."/>
        </authorList>
    </citation>
    <scope>NUCLEOTIDE SEQUENCE</scope>
    <source>
        <strain evidence="1">CHK196-3914</strain>
    </source>
</reference>
<dbReference type="Proteomes" id="UP000824116">
    <property type="component" value="Unassembled WGS sequence"/>
</dbReference>
<gene>
    <name evidence="1" type="ORF">H9723_07520</name>
</gene>
<name>A0A9D2GA91_9FIRM</name>
<evidence type="ECO:0000313" key="1">
    <source>
        <dbReference type="EMBL" id="HIZ75072.1"/>
    </source>
</evidence>
<dbReference type="EMBL" id="DXAY01000177">
    <property type="protein sequence ID" value="HIZ75072.1"/>
    <property type="molecule type" value="Genomic_DNA"/>
</dbReference>
<proteinExistence type="predicted"/>
<accession>A0A9D2GA91</accession>
<dbReference type="AlphaFoldDB" id="A0A9D2GA91"/>
<evidence type="ECO:0000313" key="2">
    <source>
        <dbReference type="Proteomes" id="UP000824116"/>
    </source>
</evidence>
<protein>
    <submittedName>
        <fullName evidence="1">Uncharacterized protein</fullName>
    </submittedName>
</protein>